<dbReference type="CDD" id="cd02440">
    <property type="entry name" value="AdoMet_MTases"/>
    <property type="match status" value="1"/>
</dbReference>
<dbReference type="InterPro" id="IPR013216">
    <property type="entry name" value="Methyltransf_11"/>
</dbReference>
<dbReference type="EMBL" id="JBHTMK010000015">
    <property type="protein sequence ID" value="MFD1366024.1"/>
    <property type="molecule type" value="Genomic_DNA"/>
</dbReference>
<dbReference type="Gene3D" id="3.40.50.150">
    <property type="entry name" value="Vaccinia Virus protein VP39"/>
    <property type="match status" value="1"/>
</dbReference>
<evidence type="ECO:0000256" key="4">
    <source>
        <dbReference type="SAM" id="MobiDB-lite"/>
    </source>
</evidence>
<protein>
    <submittedName>
        <fullName evidence="6">Class I SAM-dependent methyltransferase</fullName>
    </submittedName>
</protein>
<sequence length="242" mass="26671">MAETYERFRPGYPDELFDLVAGYADRPLQRALEIGAGTGKATRLFASHGVAVVATEPDPDMLAELRKHVPEQVSPVRAAFEDVRTVESFDLVFAAASLHWTKPEGRWPRVAGWLAPGGVFASFGGPIRLADPTIEEAVRAARAPFLDSDEVPSPDGTPEGEAMQWPGTELRQSPYFTDVRQHVLPRRSTMTAADFVGHLSTISAYLELPPPTRAEVFRRIENTLPATVELIADIFVHLARRV</sequence>
<dbReference type="InterPro" id="IPR051052">
    <property type="entry name" value="Diverse_substrate_MTase"/>
</dbReference>
<keyword evidence="2 6" id="KW-0489">Methyltransferase</keyword>
<proteinExistence type="inferred from homology"/>
<evidence type="ECO:0000259" key="5">
    <source>
        <dbReference type="Pfam" id="PF08241"/>
    </source>
</evidence>
<organism evidence="6 7">
    <name type="scientific">Actinoplanes sichuanensis</name>
    <dbReference type="NCBI Taxonomy" id="512349"/>
    <lineage>
        <taxon>Bacteria</taxon>
        <taxon>Bacillati</taxon>
        <taxon>Actinomycetota</taxon>
        <taxon>Actinomycetes</taxon>
        <taxon>Micromonosporales</taxon>
        <taxon>Micromonosporaceae</taxon>
        <taxon>Actinoplanes</taxon>
    </lineage>
</organism>
<name>A0ABW4A5I6_9ACTN</name>
<comment type="caution">
    <text evidence="6">The sequence shown here is derived from an EMBL/GenBank/DDBJ whole genome shotgun (WGS) entry which is preliminary data.</text>
</comment>
<dbReference type="InterPro" id="IPR029063">
    <property type="entry name" value="SAM-dependent_MTases_sf"/>
</dbReference>
<keyword evidence="3" id="KW-0808">Transferase</keyword>
<reference evidence="7" key="1">
    <citation type="journal article" date="2019" name="Int. J. Syst. Evol. Microbiol.">
        <title>The Global Catalogue of Microorganisms (GCM) 10K type strain sequencing project: providing services to taxonomists for standard genome sequencing and annotation.</title>
        <authorList>
            <consortium name="The Broad Institute Genomics Platform"/>
            <consortium name="The Broad Institute Genome Sequencing Center for Infectious Disease"/>
            <person name="Wu L."/>
            <person name="Ma J."/>
        </authorList>
    </citation>
    <scope>NUCLEOTIDE SEQUENCE [LARGE SCALE GENOMIC DNA]</scope>
    <source>
        <strain evidence="7">CCM 7526</strain>
    </source>
</reference>
<dbReference type="GO" id="GO:0008168">
    <property type="term" value="F:methyltransferase activity"/>
    <property type="evidence" value="ECO:0007669"/>
    <property type="project" value="UniProtKB-KW"/>
</dbReference>
<dbReference type="PANTHER" id="PTHR44942:SF4">
    <property type="entry name" value="METHYLTRANSFERASE TYPE 11 DOMAIN-CONTAINING PROTEIN"/>
    <property type="match status" value="1"/>
</dbReference>
<dbReference type="Pfam" id="PF08241">
    <property type="entry name" value="Methyltransf_11"/>
    <property type="match status" value="1"/>
</dbReference>
<evidence type="ECO:0000256" key="3">
    <source>
        <dbReference type="ARBA" id="ARBA00022679"/>
    </source>
</evidence>
<evidence type="ECO:0000313" key="7">
    <source>
        <dbReference type="Proteomes" id="UP001597183"/>
    </source>
</evidence>
<dbReference type="SUPFAM" id="SSF53335">
    <property type="entry name" value="S-adenosyl-L-methionine-dependent methyltransferases"/>
    <property type="match status" value="1"/>
</dbReference>
<evidence type="ECO:0000313" key="6">
    <source>
        <dbReference type="EMBL" id="MFD1366024.1"/>
    </source>
</evidence>
<feature type="domain" description="Methyltransferase type 11" evidence="5">
    <location>
        <begin position="32"/>
        <end position="121"/>
    </location>
</feature>
<evidence type="ECO:0000256" key="1">
    <source>
        <dbReference type="ARBA" id="ARBA00008361"/>
    </source>
</evidence>
<gene>
    <name evidence="6" type="ORF">ACFQ5G_11775</name>
</gene>
<feature type="region of interest" description="Disordered" evidence="4">
    <location>
        <begin position="147"/>
        <end position="168"/>
    </location>
</feature>
<keyword evidence="7" id="KW-1185">Reference proteome</keyword>
<dbReference type="GO" id="GO:0032259">
    <property type="term" value="P:methylation"/>
    <property type="evidence" value="ECO:0007669"/>
    <property type="project" value="UniProtKB-KW"/>
</dbReference>
<evidence type="ECO:0000256" key="2">
    <source>
        <dbReference type="ARBA" id="ARBA00022603"/>
    </source>
</evidence>
<comment type="similarity">
    <text evidence="1">Belongs to the methyltransferase superfamily.</text>
</comment>
<dbReference type="Proteomes" id="UP001597183">
    <property type="component" value="Unassembled WGS sequence"/>
</dbReference>
<dbReference type="PANTHER" id="PTHR44942">
    <property type="entry name" value="METHYLTRANSF_11 DOMAIN-CONTAINING PROTEIN"/>
    <property type="match status" value="1"/>
</dbReference>
<accession>A0ABW4A5I6</accession>